<dbReference type="eggNOG" id="COG2188">
    <property type="taxonomic scope" value="Bacteria"/>
</dbReference>
<dbReference type="KEGG" id="rme:Rmet_0767"/>
<dbReference type="InterPro" id="IPR011663">
    <property type="entry name" value="UTRA"/>
</dbReference>
<protein>
    <submittedName>
        <fullName evidence="5">DNA-binding transcriptional regulator of phosphonate uptake and biodegradation</fullName>
    </submittedName>
</protein>
<dbReference type="GO" id="GO:0045892">
    <property type="term" value="P:negative regulation of DNA-templated transcription"/>
    <property type="evidence" value="ECO:0007669"/>
    <property type="project" value="TreeGrafter"/>
</dbReference>
<keyword evidence="1" id="KW-0805">Transcription regulation</keyword>
<keyword evidence="6" id="KW-1185">Reference proteome</keyword>
<proteinExistence type="predicted"/>
<dbReference type="GO" id="GO:0003677">
    <property type="term" value="F:DNA binding"/>
    <property type="evidence" value="ECO:0007669"/>
    <property type="project" value="UniProtKB-KW"/>
</dbReference>
<gene>
    <name evidence="5" type="primary">phnF</name>
    <name evidence="5" type="ordered locus">Rmet_0767</name>
</gene>
<evidence type="ECO:0000313" key="6">
    <source>
        <dbReference type="Proteomes" id="UP000002429"/>
    </source>
</evidence>
<dbReference type="Gene3D" id="1.10.10.10">
    <property type="entry name" value="Winged helix-like DNA-binding domain superfamily/Winged helix DNA-binding domain"/>
    <property type="match status" value="1"/>
</dbReference>
<dbReference type="InterPro" id="IPR036390">
    <property type="entry name" value="WH_DNA-bd_sf"/>
</dbReference>
<dbReference type="InterPro" id="IPR036388">
    <property type="entry name" value="WH-like_DNA-bd_sf"/>
</dbReference>
<dbReference type="PANTHER" id="PTHR44846">
    <property type="entry name" value="MANNOSYL-D-GLYCERATE TRANSPORT/METABOLISM SYSTEM REPRESSOR MNGR-RELATED"/>
    <property type="match status" value="1"/>
</dbReference>
<dbReference type="EMBL" id="CP000352">
    <property type="protein sequence ID" value="ABF07653.1"/>
    <property type="molecule type" value="Genomic_DNA"/>
</dbReference>
<dbReference type="Pfam" id="PF07702">
    <property type="entry name" value="UTRA"/>
    <property type="match status" value="1"/>
</dbReference>
<dbReference type="SUPFAM" id="SSF64288">
    <property type="entry name" value="Chorismate lyase-like"/>
    <property type="match status" value="1"/>
</dbReference>
<dbReference type="CDD" id="cd07377">
    <property type="entry name" value="WHTH_GntR"/>
    <property type="match status" value="1"/>
</dbReference>
<dbReference type="NCBIfam" id="TIGR02325">
    <property type="entry name" value="C_P_lyase_phnF"/>
    <property type="match status" value="1"/>
</dbReference>
<organism evidence="5 6">
    <name type="scientific">Cupriavidus metallidurans (strain ATCC 43123 / DSM 2839 / NBRC 102507 / CH34)</name>
    <name type="common">Ralstonia metallidurans</name>
    <dbReference type="NCBI Taxonomy" id="266264"/>
    <lineage>
        <taxon>Bacteria</taxon>
        <taxon>Pseudomonadati</taxon>
        <taxon>Pseudomonadota</taxon>
        <taxon>Betaproteobacteria</taxon>
        <taxon>Burkholderiales</taxon>
        <taxon>Burkholderiaceae</taxon>
        <taxon>Cupriavidus</taxon>
    </lineage>
</organism>
<dbReference type="SUPFAM" id="SSF46785">
    <property type="entry name" value="Winged helix' DNA-binding domain"/>
    <property type="match status" value="1"/>
</dbReference>
<feature type="domain" description="HTH gntR-type" evidence="4">
    <location>
        <begin position="19"/>
        <end position="87"/>
    </location>
</feature>
<dbReference type="Proteomes" id="UP000002429">
    <property type="component" value="Chromosome"/>
</dbReference>
<keyword evidence="3" id="KW-0804">Transcription</keyword>
<dbReference type="InterPro" id="IPR028978">
    <property type="entry name" value="Chorismate_lyase_/UTRA_dom_sf"/>
</dbReference>
<dbReference type="SMART" id="SM00866">
    <property type="entry name" value="UTRA"/>
    <property type="match status" value="1"/>
</dbReference>
<evidence type="ECO:0000256" key="3">
    <source>
        <dbReference type="ARBA" id="ARBA00023163"/>
    </source>
</evidence>
<evidence type="ECO:0000259" key="4">
    <source>
        <dbReference type="PROSITE" id="PS50949"/>
    </source>
</evidence>
<dbReference type="InterPro" id="IPR012702">
    <property type="entry name" value="CP_lyase_PhnF"/>
</dbReference>
<dbReference type="Pfam" id="PF00392">
    <property type="entry name" value="GntR"/>
    <property type="match status" value="1"/>
</dbReference>
<dbReference type="PRINTS" id="PR00035">
    <property type="entry name" value="HTHGNTR"/>
</dbReference>
<dbReference type="SMART" id="SM00345">
    <property type="entry name" value="HTH_GNTR"/>
    <property type="match status" value="1"/>
</dbReference>
<keyword evidence="2 5" id="KW-0238">DNA-binding</keyword>
<reference evidence="6" key="1">
    <citation type="journal article" date="2010" name="PLoS ONE">
        <title>The complete genome sequence of Cupriavidus metallidurans strain CH34, a master survivalist in harsh and anthropogenic environments.</title>
        <authorList>
            <person name="Janssen P.J."/>
            <person name="Van Houdt R."/>
            <person name="Moors H."/>
            <person name="Monsieurs P."/>
            <person name="Morin N."/>
            <person name="Michaux A."/>
            <person name="Benotmane M.A."/>
            <person name="Leys N."/>
            <person name="Vallaeys T."/>
            <person name="Lapidus A."/>
            <person name="Monchy S."/>
            <person name="Medigue C."/>
            <person name="Taghavi S."/>
            <person name="McCorkle S."/>
            <person name="Dunn J."/>
            <person name="van der Lelie D."/>
            <person name="Mergeay M."/>
        </authorList>
    </citation>
    <scope>NUCLEOTIDE SEQUENCE [LARGE SCALE GENOMIC DNA]</scope>
    <source>
        <strain evidence="6">ATCC 43123 / DSM 2839 / NBRC 102507 / CH34</strain>
    </source>
</reference>
<dbReference type="InterPro" id="IPR000524">
    <property type="entry name" value="Tscrpt_reg_HTH_GntR"/>
</dbReference>
<evidence type="ECO:0000256" key="2">
    <source>
        <dbReference type="ARBA" id="ARBA00023125"/>
    </source>
</evidence>
<sequence>MTTGQGKMSDREVERGSGVAVWRQIGEALAEDIRNKLYGPGEQLPPEPELASRFAVNRHTIRRAMGELELSGLVRIEQGRGTFVQEHAIDYAIGRRTRFSQNLAAQGMRGHAELVNSQILRAPEIAKHLGLSRTAEILHVQMLGKAEGRTVDVAEHYFDPKRFPGFEDKVNETQSISRTLAKYGIADYTRKWSRITAAMPSAPVARLLNQPKTRPILQVEALNIDIDGAPVQYSMTRFAGDWVQLTVSDQD</sequence>
<evidence type="ECO:0000256" key="1">
    <source>
        <dbReference type="ARBA" id="ARBA00023015"/>
    </source>
</evidence>
<dbReference type="PROSITE" id="PS50949">
    <property type="entry name" value="HTH_GNTR"/>
    <property type="match status" value="1"/>
</dbReference>
<dbReference type="AlphaFoldDB" id="Q1LQC3"/>
<accession>Q1LQC3</accession>
<dbReference type="Gene3D" id="3.40.1410.10">
    <property type="entry name" value="Chorismate lyase-like"/>
    <property type="match status" value="1"/>
</dbReference>
<evidence type="ECO:0000313" key="5">
    <source>
        <dbReference type="EMBL" id="ABF07653.1"/>
    </source>
</evidence>
<dbReference type="HOGENOM" id="CLU_063236_2_2_4"/>
<dbReference type="STRING" id="266264.Rmet_0767"/>
<name>Q1LQC3_CUPMC</name>
<dbReference type="GO" id="GO:0003700">
    <property type="term" value="F:DNA-binding transcription factor activity"/>
    <property type="evidence" value="ECO:0007669"/>
    <property type="project" value="InterPro"/>
</dbReference>
<dbReference type="InterPro" id="IPR050679">
    <property type="entry name" value="Bact_HTH_transcr_reg"/>
</dbReference>
<dbReference type="PANTHER" id="PTHR44846:SF1">
    <property type="entry name" value="MANNOSYL-D-GLYCERATE TRANSPORT_METABOLISM SYSTEM REPRESSOR MNGR-RELATED"/>
    <property type="match status" value="1"/>
</dbReference>